<dbReference type="VEuPathDB" id="CryptoDB:Cvel_8816"/>
<dbReference type="AlphaFoldDB" id="A0A0G4HVF2"/>
<evidence type="ECO:0000256" key="3">
    <source>
        <dbReference type="ARBA" id="ARBA00022827"/>
    </source>
</evidence>
<feature type="domain" description="FAD-dependent oxidoreductase 2 FAD-binding" evidence="6">
    <location>
        <begin position="17"/>
        <end position="457"/>
    </location>
</feature>
<dbReference type="SUPFAM" id="SSF51905">
    <property type="entry name" value="FAD/NAD(P)-binding domain"/>
    <property type="match status" value="1"/>
</dbReference>
<dbReference type="InterPro" id="IPR036188">
    <property type="entry name" value="FAD/NAD-bd_sf"/>
</dbReference>
<dbReference type="Pfam" id="PF00890">
    <property type="entry name" value="FAD_binding_2"/>
    <property type="match status" value="1"/>
</dbReference>
<dbReference type="GO" id="GO:0016491">
    <property type="term" value="F:oxidoreductase activity"/>
    <property type="evidence" value="ECO:0007669"/>
    <property type="project" value="UniProtKB-KW"/>
</dbReference>
<accession>A0A0G4HVF2</accession>
<sequence>MEVDSNSRGREEAQAVDVIVVGSGFAGLIAAVRLSDAGKKVAILEKMPTPGGNSCINGGIISIPQSPEQQAMEQQGGPLPGDSPDRLLKDMLAAGLGENDVQLATIVAEEGKGVVDWCRKRFGLTFRSNVTELGGHSVARSLQMTKGRGFDLTDRMQNATRDNGVPLLTDCKVQRFLKDSEGLVSGVVYENQATGVTHEMRCSDAVLLCTGGFSQDRAFLASAGAQFPADLKSTNQPGATAEVLQAAVEQLGAATTGLHRVQLGPWASPDEEGFGVGPGFAMGCGFPHGILVDPETGLRFVNELASRKTRADALLKIGHPSVLVCDSVGVQFALYGMRRALENGVVFKFDSLEELGAYFRIPIAPFLEEVQRYNEAVAAGVTDRVGKRASPLTKPIEERPFYAMRSWPKVHYCCGGLKIDQHGRVLSASDGLPIPRLFGAGEVTGGVHGEDRLGGVSTVDCLVFGLRASEMILRGGGDAEKAKEEATELKEGLKAA</sequence>
<dbReference type="GO" id="GO:0010181">
    <property type="term" value="F:FMN binding"/>
    <property type="evidence" value="ECO:0007669"/>
    <property type="project" value="InterPro"/>
</dbReference>
<feature type="region of interest" description="Disordered" evidence="5">
    <location>
        <begin position="477"/>
        <end position="496"/>
    </location>
</feature>
<dbReference type="PANTHER" id="PTHR43400">
    <property type="entry name" value="FUMARATE REDUCTASE"/>
    <property type="match status" value="1"/>
</dbReference>
<dbReference type="Gene3D" id="3.90.700.10">
    <property type="entry name" value="Succinate dehydrogenase/fumarate reductase flavoprotein, catalytic domain"/>
    <property type="match status" value="1"/>
</dbReference>
<dbReference type="EMBL" id="CDMZ01004019">
    <property type="protein sequence ID" value="CEM48394.1"/>
    <property type="molecule type" value="Genomic_DNA"/>
</dbReference>
<dbReference type="PhylomeDB" id="A0A0G4HVF2"/>
<name>A0A0G4HVF2_9ALVE</name>
<reference evidence="7" key="1">
    <citation type="submission" date="2014-11" db="EMBL/GenBank/DDBJ databases">
        <authorList>
            <person name="Otto D Thomas"/>
            <person name="Naeem Raeece"/>
        </authorList>
    </citation>
    <scope>NUCLEOTIDE SEQUENCE</scope>
</reference>
<evidence type="ECO:0000256" key="4">
    <source>
        <dbReference type="ARBA" id="ARBA00023002"/>
    </source>
</evidence>
<evidence type="ECO:0000259" key="6">
    <source>
        <dbReference type="Pfam" id="PF00890"/>
    </source>
</evidence>
<evidence type="ECO:0000256" key="5">
    <source>
        <dbReference type="SAM" id="MobiDB-lite"/>
    </source>
</evidence>
<organism evidence="7">
    <name type="scientific">Chromera velia CCMP2878</name>
    <dbReference type="NCBI Taxonomy" id="1169474"/>
    <lineage>
        <taxon>Eukaryota</taxon>
        <taxon>Sar</taxon>
        <taxon>Alveolata</taxon>
        <taxon>Colpodellida</taxon>
        <taxon>Chromeraceae</taxon>
        <taxon>Chromera</taxon>
    </lineage>
</organism>
<protein>
    <recommendedName>
        <fullName evidence="6">FAD-dependent oxidoreductase 2 FAD-binding domain-containing protein</fullName>
    </recommendedName>
</protein>
<keyword evidence="3" id="KW-0274">FAD</keyword>
<dbReference type="PRINTS" id="PR00419">
    <property type="entry name" value="ADXRDTASE"/>
</dbReference>
<dbReference type="InterPro" id="IPR010960">
    <property type="entry name" value="Flavocytochrome_c"/>
</dbReference>
<comment type="cofactor">
    <cofactor evidence="1">
        <name>FAD</name>
        <dbReference type="ChEBI" id="CHEBI:57692"/>
    </cofactor>
</comment>
<dbReference type="InterPro" id="IPR050315">
    <property type="entry name" value="FAD-oxidoreductase_2"/>
</dbReference>
<keyword evidence="4" id="KW-0560">Oxidoreductase</keyword>
<dbReference type="Gene3D" id="3.50.50.60">
    <property type="entry name" value="FAD/NAD(P)-binding domain"/>
    <property type="match status" value="1"/>
</dbReference>
<dbReference type="InterPro" id="IPR027477">
    <property type="entry name" value="Succ_DH/fumarate_Rdtase_cat_sf"/>
</dbReference>
<keyword evidence="2" id="KW-0285">Flavoprotein</keyword>
<dbReference type="SUPFAM" id="SSF56425">
    <property type="entry name" value="Succinate dehydrogenase/fumarate reductase flavoprotein, catalytic domain"/>
    <property type="match status" value="1"/>
</dbReference>
<dbReference type="InterPro" id="IPR003953">
    <property type="entry name" value="FAD-dep_OxRdtase_2_FAD-bd"/>
</dbReference>
<gene>
    <name evidence="7" type="ORF">Cvel_8816</name>
</gene>
<dbReference type="NCBIfam" id="TIGR01813">
    <property type="entry name" value="flavo_cyto_c"/>
    <property type="match status" value="1"/>
</dbReference>
<evidence type="ECO:0000256" key="1">
    <source>
        <dbReference type="ARBA" id="ARBA00001974"/>
    </source>
</evidence>
<evidence type="ECO:0000313" key="7">
    <source>
        <dbReference type="EMBL" id="CEM48394.1"/>
    </source>
</evidence>
<evidence type="ECO:0000256" key="2">
    <source>
        <dbReference type="ARBA" id="ARBA00022630"/>
    </source>
</evidence>
<dbReference type="PANTHER" id="PTHR43400:SF7">
    <property type="entry name" value="FAD-DEPENDENT OXIDOREDUCTASE 2 FAD BINDING DOMAIN-CONTAINING PROTEIN"/>
    <property type="match status" value="1"/>
</dbReference>
<proteinExistence type="predicted"/>